<dbReference type="EMBL" id="CP001619">
    <property type="protein sequence ID" value="ACT92714.1"/>
    <property type="molecule type" value="Genomic_DNA"/>
</dbReference>
<sequence length="132" mass="15339">MVSFIFGNQTVSIFHFNPFLSTMNQIRRDVFQAISDPTRREIIHLLARKTLNLNNVADHFPISRPAVAKHIRILTECGLVSVETRGRETFCQADLKGLKEVSDWANTYKKFWTEKLDALERYLDEDTPEEKP</sequence>
<dbReference type="PANTHER" id="PTHR38600">
    <property type="entry name" value="TRANSCRIPTIONAL REGULATORY PROTEIN"/>
    <property type="match status" value="1"/>
</dbReference>
<evidence type="ECO:0000313" key="2">
    <source>
        <dbReference type="EMBL" id="ACT92714.1"/>
    </source>
</evidence>
<evidence type="ECO:0000313" key="3">
    <source>
        <dbReference type="Proteomes" id="UP000002011"/>
    </source>
</evidence>
<dbReference type="InterPro" id="IPR036390">
    <property type="entry name" value="WH_DNA-bd_sf"/>
</dbReference>
<name>C6VRL1_DYAFD</name>
<reference evidence="2 3" key="1">
    <citation type="journal article" date="2009" name="Stand. Genomic Sci.">
        <title>Complete genome sequence of Dyadobacter fermentans type strain (NS114).</title>
        <authorList>
            <person name="Lang E."/>
            <person name="Lapidus A."/>
            <person name="Chertkov O."/>
            <person name="Brettin T."/>
            <person name="Detter J.C."/>
            <person name="Han C."/>
            <person name="Copeland A."/>
            <person name="Glavina Del Rio T."/>
            <person name="Nolan M."/>
            <person name="Chen F."/>
            <person name="Lucas S."/>
            <person name="Tice H."/>
            <person name="Cheng J.F."/>
            <person name="Land M."/>
            <person name="Hauser L."/>
            <person name="Chang Y.J."/>
            <person name="Jeffries C.D."/>
            <person name="Kopitz M."/>
            <person name="Bruce D."/>
            <person name="Goodwin L."/>
            <person name="Pitluck S."/>
            <person name="Ovchinnikova G."/>
            <person name="Pati A."/>
            <person name="Ivanova N."/>
            <person name="Mavrommatis K."/>
            <person name="Chen A."/>
            <person name="Palaniappan K."/>
            <person name="Chain P."/>
            <person name="Bristow J."/>
            <person name="Eisen J.A."/>
            <person name="Markowitz V."/>
            <person name="Hugenholtz P."/>
            <person name="Goker M."/>
            <person name="Rohde M."/>
            <person name="Kyrpides N.C."/>
            <person name="Klenk H.P."/>
        </authorList>
    </citation>
    <scope>NUCLEOTIDE SEQUENCE [LARGE SCALE GENOMIC DNA]</scope>
    <source>
        <strain evidence="3">ATCC 700827 / DSM 18053 / CIP 107007 / KCTC 52180 / NS114</strain>
    </source>
</reference>
<dbReference type="InterPro" id="IPR036388">
    <property type="entry name" value="WH-like_DNA-bd_sf"/>
</dbReference>
<protein>
    <submittedName>
        <fullName evidence="2">Transcriptional regulator, ArsR family</fullName>
    </submittedName>
</protein>
<proteinExistence type="predicted"/>
<dbReference type="Pfam" id="PF01022">
    <property type="entry name" value="HTH_5"/>
    <property type="match status" value="1"/>
</dbReference>
<dbReference type="SUPFAM" id="SSF46785">
    <property type="entry name" value="Winged helix' DNA-binding domain"/>
    <property type="match status" value="1"/>
</dbReference>
<dbReference type="STRING" id="471854.Dfer_1468"/>
<dbReference type="InterPro" id="IPR011991">
    <property type="entry name" value="ArsR-like_HTH"/>
</dbReference>
<dbReference type="GO" id="GO:0003700">
    <property type="term" value="F:DNA-binding transcription factor activity"/>
    <property type="evidence" value="ECO:0007669"/>
    <property type="project" value="InterPro"/>
</dbReference>
<dbReference type="HOGENOM" id="CLU_097806_0_2_10"/>
<dbReference type="eggNOG" id="COG0640">
    <property type="taxonomic scope" value="Bacteria"/>
</dbReference>
<dbReference type="AlphaFoldDB" id="C6VRL1"/>
<dbReference type="PROSITE" id="PS50987">
    <property type="entry name" value="HTH_ARSR_2"/>
    <property type="match status" value="1"/>
</dbReference>
<dbReference type="KEGG" id="dfe:Dfer_1468"/>
<dbReference type="Gene3D" id="1.10.10.10">
    <property type="entry name" value="Winged helix-like DNA-binding domain superfamily/Winged helix DNA-binding domain"/>
    <property type="match status" value="1"/>
</dbReference>
<feature type="domain" description="HTH arsR-type" evidence="1">
    <location>
        <begin position="19"/>
        <end position="113"/>
    </location>
</feature>
<dbReference type="PRINTS" id="PR00778">
    <property type="entry name" value="HTHARSR"/>
</dbReference>
<organism evidence="2 3">
    <name type="scientific">Dyadobacter fermentans (strain ATCC 700827 / DSM 18053 / CIP 107007 / KCTC 52180 / NS114)</name>
    <dbReference type="NCBI Taxonomy" id="471854"/>
    <lineage>
        <taxon>Bacteria</taxon>
        <taxon>Pseudomonadati</taxon>
        <taxon>Bacteroidota</taxon>
        <taxon>Cytophagia</taxon>
        <taxon>Cytophagales</taxon>
        <taxon>Spirosomataceae</taxon>
        <taxon>Dyadobacter</taxon>
    </lineage>
</organism>
<dbReference type="PANTHER" id="PTHR38600:SF1">
    <property type="entry name" value="TRANSCRIPTIONAL REGULATORY PROTEIN"/>
    <property type="match status" value="1"/>
</dbReference>
<dbReference type="SMART" id="SM00418">
    <property type="entry name" value="HTH_ARSR"/>
    <property type="match status" value="1"/>
</dbReference>
<keyword evidence="3" id="KW-1185">Reference proteome</keyword>
<dbReference type="InterPro" id="IPR001845">
    <property type="entry name" value="HTH_ArsR_DNA-bd_dom"/>
</dbReference>
<dbReference type="NCBIfam" id="NF033788">
    <property type="entry name" value="HTH_metalloreg"/>
    <property type="match status" value="1"/>
</dbReference>
<dbReference type="Proteomes" id="UP000002011">
    <property type="component" value="Chromosome"/>
</dbReference>
<accession>C6VRL1</accession>
<dbReference type="CDD" id="cd00090">
    <property type="entry name" value="HTH_ARSR"/>
    <property type="match status" value="1"/>
</dbReference>
<gene>
    <name evidence="2" type="ordered locus">Dfer_1468</name>
</gene>
<evidence type="ECO:0000259" key="1">
    <source>
        <dbReference type="PROSITE" id="PS50987"/>
    </source>
</evidence>